<name>A0A0A1VVM6_MICAE</name>
<evidence type="ECO:0000256" key="1">
    <source>
        <dbReference type="SAM" id="Coils"/>
    </source>
</evidence>
<dbReference type="AlphaFoldDB" id="A0A0A1VVM6"/>
<comment type="caution">
    <text evidence="2">The sequence shown here is derived from an EMBL/GenBank/DDBJ whole genome shotgun (WGS) entry which is preliminary data.</text>
</comment>
<evidence type="ECO:0000313" key="2">
    <source>
        <dbReference type="EMBL" id="GAL93331.1"/>
    </source>
</evidence>
<keyword evidence="1" id="KW-0175">Coiled coil</keyword>
<proteinExistence type="predicted"/>
<reference evidence="3" key="1">
    <citation type="journal article" date="2015" name="Genome">
        <title>Whole Genome Sequence of the Non-Microcystin-Producing Microcystis aeruginosa Strain NIES-44.</title>
        <authorList>
            <person name="Okano K."/>
            <person name="Miyata N."/>
            <person name="Ozaki Y."/>
        </authorList>
    </citation>
    <scope>NUCLEOTIDE SEQUENCE [LARGE SCALE GENOMIC DNA]</scope>
    <source>
        <strain evidence="3">NIES-44</strain>
    </source>
</reference>
<protein>
    <submittedName>
        <fullName evidence="2">Mobile element protein</fullName>
    </submittedName>
</protein>
<gene>
    <name evidence="2" type="ORF">N44_02018</name>
</gene>
<dbReference type="EMBL" id="BBPA01000036">
    <property type="protein sequence ID" value="GAL93331.1"/>
    <property type="molecule type" value="Genomic_DNA"/>
</dbReference>
<sequence>MLRYLVQLGLKIEQLEQHLKELQDSKEGLEEKVNRNSPELP</sequence>
<organism evidence="2 3">
    <name type="scientific">Microcystis aeruginosa NIES-44</name>
    <dbReference type="NCBI Taxonomy" id="449439"/>
    <lineage>
        <taxon>Bacteria</taxon>
        <taxon>Bacillati</taxon>
        <taxon>Cyanobacteriota</taxon>
        <taxon>Cyanophyceae</taxon>
        <taxon>Oscillatoriophycideae</taxon>
        <taxon>Chroococcales</taxon>
        <taxon>Microcystaceae</taxon>
        <taxon>Microcystis</taxon>
    </lineage>
</organism>
<dbReference type="Proteomes" id="UP000030321">
    <property type="component" value="Unassembled WGS sequence"/>
</dbReference>
<feature type="coiled-coil region" evidence="1">
    <location>
        <begin position="5"/>
        <end position="35"/>
    </location>
</feature>
<accession>A0A0A1VVM6</accession>
<evidence type="ECO:0000313" key="3">
    <source>
        <dbReference type="Proteomes" id="UP000030321"/>
    </source>
</evidence>